<dbReference type="AlphaFoldDB" id="J0D5F8"/>
<name>J0D5F8_AURST</name>
<protein>
    <submittedName>
        <fullName evidence="1">Uncharacterized protein</fullName>
    </submittedName>
</protein>
<keyword evidence="2" id="KW-1185">Reference proteome</keyword>
<sequence>MKTSSLPEDLWRQIATLLHTQTDLRSLILASRIAQRAAMPVLYQNVVLCSHSAHSAFLRQVERLSPQFFTRYLRSLVVQDQQLHEHADDYGTPAPSSRCCFLHDLTKRDLIRTFASACSRVNRVHGHPAFLASLLSEGIFCPTEVSFSTRNVSLSDFYQLDLSRPQYVPLVYTIMGSPNGSSGSIVIWTITTAPGSEATEFTLMEPAGVGCWTWLHTKFGPVRPGHDITWIMESSMSLSGETKCGETILCELLEAVCGQPRARCAGNVTWTGQLPDSGWAWRDFFRRLSR</sequence>
<dbReference type="InParanoid" id="J0D5F8"/>
<dbReference type="Proteomes" id="UP000006514">
    <property type="component" value="Unassembled WGS sequence"/>
</dbReference>
<proteinExistence type="predicted"/>
<dbReference type="KEGG" id="adl:AURDEDRAFT_131402"/>
<dbReference type="EMBL" id="JH688029">
    <property type="protein sequence ID" value="EJD33986.1"/>
    <property type="molecule type" value="Genomic_DNA"/>
</dbReference>
<organism evidence="1 2">
    <name type="scientific">Auricularia subglabra (strain TFB-10046 / SS5)</name>
    <name type="common">White-rot fungus</name>
    <name type="synonym">Auricularia delicata (strain TFB10046)</name>
    <dbReference type="NCBI Taxonomy" id="717982"/>
    <lineage>
        <taxon>Eukaryota</taxon>
        <taxon>Fungi</taxon>
        <taxon>Dikarya</taxon>
        <taxon>Basidiomycota</taxon>
        <taxon>Agaricomycotina</taxon>
        <taxon>Agaricomycetes</taxon>
        <taxon>Auriculariales</taxon>
        <taxon>Auriculariaceae</taxon>
        <taxon>Auricularia</taxon>
    </lineage>
</organism>
<reference evidence="2" key="1">
    <citation type="journal article" date="2012" name="Science">
        <title>The Paleozoic origin of enzymatic lignin decomposition reconstructed from 31 fungal genomes.</title>
        <authorList>
            <person name="Floudas D."/>
            <person name="Binder M."/>
            <person name="Riley R."/>
            <person name="Barry K."/>
            <person name="Blanchette R.A."/>
            <person name="Henrissat B."/>
            <person name="Martinez A.T."/>
            <person name="Otillar R."/>
            <person name="Spatafora J.W."/>
            <person name="Yadav J.S."/>
            <person name="Aerts A."/>
            <person name="Benoit I."/>
            <person name="Boyd A."/>
            <person name="Carlson A."/>
            <person name="Copeland A."/>
            <person name="Coutinho P.M."/>
            <person name="de Vries R.P."/>
            <person name="Ferreira P."/>
            <person name="Findley K."/>
            <person name="Foster B."/>
            <person name="Gaskell J."/>
            <person name="Glotzer D."/>
            <person name="Gorecki P."/>
            <person name="Heitman J."/>
            <person name="Hesse C."/>
            <person name="Hori C."/>
            <person name="Igarashi K."/>
            <person name="Jurgens J.A."/>
            <person name="Kallen N."/>
            <person name="Kersten P."/>
            <person name="Kohler A."/>
            <person name="Kuees U."/>
            <person name="Kumar T.K.A."/>
            <person name="Kuo A."/>
            <person name="LaButti K."/>
            <person name="Larrondo L.F."/>
            <person name="Lindquist E."/>
            <person name="Ling A."/>
            <person name="Lombard V."/>
            <person name="Lucas S."/>
            <person name="Lundell T."/>
            <person name="Martin R."/>
            <person name="McLaughlin D.J."/>
            <person name="Morgenstern I."/>
            <person name="Morin E."/>
            <person name="Murat C."/>
            <person name="Nagy L.G."/>
            <person name="Nolan M."/>
            <person name="Ohm R.A."/>
            <person name="Patyshakuliyeva A."/>
            <person name="Rokas A."/>
            <person name="Ruiz-Duenas F.J."/>
            <person name="Sabat G."/>
            <person name="Salamov A."/>
            <person name="Samejima M."/>
            <person name="Schmutz J."/>
            <person name="Slot J.C."/>
            <person name="St John F."/>
            <person name="Stenlid J."/>
            <person name="Sun H."/>
            <person name="Sun S."/>
            <person name="Syed K."/>
            <person name="Tsang A."/>
            <person name="Wiebenga A."/>
            <person name="Young D."/>
            <person name="Pisabarro A."/>
            <person name="Eastwood D.C."/>
            <person name="Martin F."/>
            <person name="Cullen D."/>
            <person name="Grigoriev I.V."/>
            <person name="Hibbett D.S."/>
        </authorList>
    </citation>
    <scope>NUCLEOTIDE SEQUENCE [LARGE SCALE GENOMIC DNA]</scope>
    <source>
        <strain evidence="2">TFB10046</strain>
    </source>
</reference>
<gene>
    <name evidence="1" type="ORF">AURDEDRAFT_131402</name>
</gene>
<accession>J0D5F8</accession>
<evidence type="ECO:0000313" key="2">
    <source>
        <dbReference type="Proteomes" id="UP000006514"/>
    </source>
</evidence>
<evidence type="ECO:0000313" key="1">
    <source>
        <dbReference type="EMBL" id="EJD33986.1"/>
    </source>
</evidence>